<keyword evidence="2" id="KW-0560">Oxidoreductase</keyword>
<accession>A0A1T5J9B8</accession>
<feature type="domain" description="ABM" evidence="1">
    <location>
        <begin position="52"/>
        <end position="142"/>
    </location>
</feature>
<name>A0A1T5J9B8_9BACT</name>
<keyword evidence="2" id="KW-0503">Monooxygenase</keyword>
<dbReference type="EMBL" id="FUZU01000001">
    <property type="protein sequence ID" value="SKC47979.1"/>
    <property type="molecule type" value="Genomic_DNA"/>
</dbReference>
<dbReference type="GO" id="GO:0004497">
    <property type="term" value="F:monooxygenase activity"/>
    <property type="evidence" value="ECO:0007669"/>
    <property type="project" value="UniProtKB-KW"/>
</dbReference>
<reference evidence="2 3" key="1">
    <citation type="submission" date="2017-02" db="EMBL/GenBank/DDBJ databases">
        <authorList>
            <person name="Peterson S.W."/>
        </authorList>
    </citation>
    <scope>NUCLEOTIDE SEQUENCE [LARGE SCALE GENOMIC DNA]</scope>
    <source>
        <strain evidence="2 3">DSM 25262</strain>
    </source>
</reference>
<dbReference type="Gene3D" id="3.30.70.100">
    <property type="match status" value="1"/>
</dbReference>
<gene>
    <name evidence="2" type="ORF">SAMN05660236_0889</name>
</gene>
<dbReference type="InterPro" id="IPR011008">
    <property type="entry name" value="Dimeric_a/b-barrel"/>
</dbReference>
<sequence length="152" mass="17648">MGLLIGKVLTSEIVRDTFAKNKAMKILCILALTMISWNSFSQNSNGMTKDESIEIIRYKISADQKANFETAYAKAGEFLKASPYCSGYEIIHGVEEPQHYIVRIHWTSMDDHLQKFRNSQEFKSFFNLVRPFYNAIEEMKHYQSTTTTWKKS</sequence>
<organism evidence="2 3">
    <name type="scientific">Ohtaekwangia koreensis</name>
    <dbReference type="NCBI Taxonomy" id="688867"/>
    <lineage>
        <taxon>Bacteria</taxon>
        <taxon>Pseudomonadati</taxon>
        <taxon>Bacteroidota</taxon>
        <taxon>Cytophagia</taxon>
        <taxon>Cytophagales</taxon>
        <taxon>Fulvivirgaceae</taxon>
        <taxon>Ohtaekwangia</taxon>
    </lineage>
</organism>
<keyword evidence="3" id="KW-1185">Reference proteome</keyword>
<evidence type="ECO:0000313" key="2">
    <source>
        <dbReference type="EMBL" id="SKC47979.1"/>
    </source>
</evidence>
<protein>
    <submittedName>
        <fullName evidence="2">Antibiotic biosynthesis monooxygenase</fullName>
    </submittedName>
</protein>
<evidence type="ECO:0000259" key="1">
    <source>
        <dbReference type="PROSITE" id="PS51725"/>
    </source>
</evidence>
<dbReference type="AlphaFoldDB" id="A0A1T5J9B8"/>
<dbReference type="Proteomes" id="UP000190961">
    <property type="component" value="Unassembled WGS sequence"/>
</dbReference>
<dbReference type="InterPro" id="IPR007138">
    <property type="entry name" value="ABM_dom"/>
</dbReference>
<evidence type="ECO:0000313" key="3">
    <source>
        <dbReference type="Proteomes" id="UP000190961"/>
    </source>
</evidence>
<dbReference type="Pfam" id="PF03992">
    <property type="entry name" value="ABM"/>
    <property type="match status" value="1"/>
</dbReference>
<proteinExistence type="predicted"/>
<dbReference type="STRING" id="688867.SAMN05660236_0889"/>
<dbReference type="SUPFAM" id="SSF54909">
    <property type="entry name" value="Dimeric alpha+beta barrel"/>
    <property type="match status" value="1"/>
</dbReference>
<dbReference type="PROSITE" id="PS51725">
    <property type="entry name" value="ABM"/>
    <property type="match status" value="1"/>
</dbReference>